<accession>A0A5N3VEJ5</accession>
<protein>
    <submittedName>
        <fullName evidence="1">Uncharacterized protein</fullName>
    </submittedName>
</protein>
<gene>
    <name evidence="1" type="ORF">FD754_012508</name>
</gene>
<evidence type="ECO:0000313" key="2">
    <source>
        <dbReference type="Proteomes" id="UP000326458"/>
    </source>
</evidence>
<dbReference type="AlphaFoldDB" id="A0A5N3VEJ5"/>
<name>A0A5N3VEJ5_MUNMU</name>
<comment type="caution">
    <text evidence="1">The sequence shown here is derived from an EMBL/GenBank/DDBJ whole genome shotgun (WGS) entry which is preliminary data.</text>
</comment>
<sequence length="98" mass="10793">MKASQQSKRNIEAKCDIWRPESTTFSEDSNSDSNIEDVVETFCKPSPWFEGICHPAFTSSQPVAKLLKSVAGLGRTKVSCSVCSSFPGLVHIPFPWSL</sequence>
<keyword evidence="2" id="KW-1185">Reference proteome</keyword>
<reference evidence="1 2" key="1">
    <citation type="submission" date="2019-06" db="EMBL/GenBank/DDBJ databases">
        <title>Discovery of a novel chromosome fission-fusion reversal in muntjac.</title>
        <authorList>
            <person name="Mudd A.B."/>
            <person name="Bredeson J.V."/>
            <person name="Baum R."/>
            <person name="Hockemeyer D."/>
            <person name="Rokhsar D.S."/>
        </authorList>
    </citation>
    <scope>NUCLEOTIDE SEQUENCE [LARGE SCALE GENOMIC DNA]</scope>
    <source>
        <strain evidence="1">UTSW_UCB_Mm</strain>
        <tissue evidence="1">Fibroblast cell line</tissue>
    </source>
</reference>
<organism evidence="1 2">
    <name type="scientific">Muntiacus muntjak</name>
    <name type="common">Barking deer</name>
    <name type="synonym">Indian muntjac</name>
    <dbReference type="NCBI Taxonomy" id="9888"/>
    <lineage>
        <taxon>Eukaryota</taxon>
        <taxon>Metazoa</taxon>
        <taxon>Chordata</taxon>
        <taxon>Craniata</taxon>
        <taxon>Vertebrata</taxon>
        <taxon>Euteleostomi</taxon>
        <taxon>Mammalia</taxon>
        <taxon>Eutheria</taxon>
        <taxon>Laurasiatheria</taxon>
        <taxon>Artiodactyla</taxon>
        <taxon>Ruminantia</taxon>
        <taxon>Pecora</taxon>
        <taxon>Cervidae</taxon>
        <taxon>Muntiacinae</taxon>
        <taxon>Muntiacus</taxon>
    </lineage>
</organism>
<proteinExistence type="predicted"/>
<evidence type="ECO:0000313" key="1">
    <source>
        <dbReference type="EMBL" id="KAB0347651.1"/>
    </source>
</evidence>
<dbReference type="Proteomes" id="UP000326458">
    <property type="component" value="Unassembled WGS sequence"/>
</dbReference>
<dbReference type="EMBL" id="VCEA01000002">
    <property type="protein sequence ID" value="KAB0347651.1"/>
    <property type="molecule type" value="Genomic_DNA"/>
</dbReference>